<reference evidence="9" key="1">
    <citation type="submission" date="2023-10" db="EMBL/GenBank/DDBJ databases">
        <authorList>
            <person name="Noh H."/>
        </authorList>
    </citation>
    <scope>NUCLEOTIDE SEQUENCE</scope>
    <source>
        <strain evidence="9">DUCC4014</strain>
    </source>
</reference>
<feature type="transmembrane region" description="Helical" evidence="7">
    <location>
        <begin position="658"/>
        <end position="679"/>
    </location>
</feature>
<accession>A0AAF0Y4W6</accession>
<feature type="transmembrane region" description="Helical" evidence="7">
    <location>
        <begin position="756"/>
        <end position="774"/>
    </location>
</feature>
<dbReference type="Pfam" id="PF01490">
    <property type="entry name" value="Aa_trans"/>
    <property type="match status" value="2"/>
</dbReference>
<feature type="compositionally biased region" description="Acidic residues" evidence="6">
    <location>
        <begin position="121"/>
        <end position="131"/>
    </location>
</feature>
<feature type="transmembrane region" description="Helical" evidence="7">
    <location>
        <begin position="700"/>
        <end position="717"/>
    </location>
</feature>
<feature type="compositionally biased region" description="Low complexity" evidence="6">
    <location>
        <begin position="38"/>
        <end position="50"/>
    </location>
</feature>
<organism evidence="9 10">
    <name type="scientific">Vanrija pseudolonga</name>
    <dbReference type="NCBI Taxonomy" id="143232"/>
    <lineage>
        <taxon>Eukaryota</taxon>
        <taxon>Fungi</taxon>
        <taxon>Dikarya</taxon>
        <taxon>Basidiomycota</taxon>
        <taxon>Agaricomycotina</taxon>
        <taxon>Tremellomycetes</taxon>
        <taxon>Trichosporonales</taxon>
        <taxon>Trichosporonaceae</taxon>
        <taxon>Vanrija</taxon>
    </lineage>
</organism>
<dbReference type="InterPro" id="IPR013057">
    <property type="entry name" value="AA_transpt_TM"/>
</dbReference>
<proteinExistence type="inferred from homology"/>
<keyword evidence="5 7" id="KW-0472">Membrane</keyword>
<evidence type="ECO:0000256" key="2">
    <source>
        <dbReference type="ARBA" id="ARBA00008066"/>
    </source>
</evidence>
<feature type="transmembrane region" description="Helical" evidence="7">
    <location>
        <begin position="580"/>
        <end position="599"/>
    </location>
</feature>
<feature type="transmembrane region" description="Helical" evidence="7">
    <location>
        <begin position="723"/>
        <end position="744"/>
    </location>
</feature>
<evidence type="ECO:0000256" key="5">
    <source>
        <dbReference type="ARBA" id="ARBA00023136"/>
    </source>
</evidence>
<comment type="similarity">
    <text evidence="2">Belongs to the amino acid/polyamine transporter 2 family.</text>
</comment>
<dbReference type="PANTHER" id="PTHR22950:SF666">
    <property type="entry name" value="VACUOLAR AMINO ACID TRANSPORTER 4"/>
    <property type="match status" value="1"/>
</dbReference>
<dbReference type="GO" id="GO:0005774">
    <property type="term" value="C:vacuolar membrane"/>
    <property type="evidence" value="ECO:0007669"/>
    <property type="project" value="TreeGrafter"/>
</dbReference>
<evidence type="ECO:0000256" key="6">
    <source>
        <dbReference type="SAM" id="MobiDB-lite"/>
    </source>
</evidence>
<evidence type="ECO:0000256" key="1">
    <source>
        <dbReference type="ARBA" id="ARBA00004141"/>
    </source>
</evidence>
<feature type="transmembrane region" description="Helical" evidence="7">
    <location>
        <begin position="539"/>
        <end position="560"/>
    </location>
</feature>
<feature type="domain" description="Amino acid transporter transmembrane" evidence="8">
    <location>
        <begin position="484"/>
        <end position="777"/>
    </location>
</feature>
<feature type="transmembrane region" description="Helical" evidence="7">
    <location>
        <begin position="611"/>
        <end position="634"/>
    </location>
</feature>
<feature type="region of interest" description="Disordered" evidence="6">
    <location>
        <begin position="310"/>
        <end position="376"/>
    </location>
</feature>
<dbReference type="PANTHER" id="PTHR22950">
    <property type="entry name" value="AMINO ACID TRANSPORTER"/>
    <property type="match status" value="1"/>
</dbReference>
<keyword evidence="3 7" id="KW-0812">Transmembrane</keyword>
<feature type="compositionally biased region" description="Acidic residues" evidence="6">
    <location>
        <begin position="310"/>
        <end position="322"/>
    </location>
</feature>
<evidence type="ECO:0000256" key="4">
    <source>
        <dbReference type="ARBA" id="ARBA00022989"/>
    </source>
</evidence>
<feature type="compositionally biased region" description="Polar residues" evidence="6">
    <location>
        <begin position="20"/>
        <end position="37"/>
    </location>
</feature>
<dbReference type="Proteomes" id="UP000827549">
    <property type="component" value="Chromosome 1"/>
</dbReference>
<dbReference type="EMBL" id="CP086714">
    <property type="protein sequence ID" value="WOO77781.1"/>
    <property type="molecule type" value="Genomic_DNA"/>
</dbReference>
<evidence type="ECO:0000256" key="3">
    <source>
        <dbReference type="ARBA" id="ARBA00022692"/>
    </source>
</evidence>
<evidence type="ECO:0000313" key="10">
    <source>
        <dbReference type="Proteomes" id="UP000827549"/>
    </source>
</evidence>
<dbReference type="GeneID" id="87804599"/>
<comment type="subcellular location">
    <subcellularLocation>
        <location evidence="1">Membrane</location>
        <topology evidence="1">Multi-pass membrane protein</topology>
    </subcellularLocation>
</comment>
<gene>
    <name evidence="9" type="primary">avt3_1</name>
    <name evidence="9" type="ORF">LOC62_01G001343</name>
</gene>
<evidence type="ECO:0000259" key="8">
    <source>
        <dbReference type="Pfam" id="PF01490"/>
    </source>
</evidence>
<feature type="transmembrane region" description="Helical" evidence="7">
    <location>
        <begin position="412"/>
        <end position="434"/>
    </location>
</feature>
<evidence type="ECO:0000256" key="7">
    <source>
        <dbReference type="SAM" id="Phobius"/>
    </source>
</evidence>
<feature type="transmembrane region" description="Helical" evidence="7">
    <location>
        <begin position="454"/>
        <end position="474"/>
    </location>
</feature>
<feature type="compositionally biased region" description="Basic residues" evidence="6">
    <location>
        <begin position="360"/>
        <end position="370"/>
    </location>
</feature>
<feature type="region of interest" description="Disordered" evidence="6">
    <location>
        <begin position="1"/>
        <end position="222"/>
    </location>
</feature>
<feature type="domain" description="Amino acid transporter transmembrane" evidence="8">
    <location>
        <begin position="377"/>
        <end position="472"/>
    </location>
</feature>
<protein>
    <submittedName>
        <fullName evidence="9">Vacuolar amino acid transporter 3</fullName>
    </submittedName>
</protein>
<keyword evidence="4 7" id="KW-1133">Transmembrane helix</keyword>
<dbReference type="AlphaFoldDB" id="A0AAF0Y4W6"/>
<feature type="transmembrane region" description="Helical" evidence="7">
    <location>
        <begin position="515"/>
        <end position="532"/>
    </location>
</feature>
<feature type="region of interest" description="Disordered" evidence="6">
    <location>
        <begin position="235"/>
        <end position="262"/>
    </location>
</feature>
<keyword evidence="10" id="KW-1185">Reference proteome</keyword>
<sequence>MTTPPKGPGGLGAPPGAPSQPRNVSTATVRPGVQQTGSSSSAAAAPAPSSFVNTPPVPQIPIRPPRASFSSTSRRPSMAAGAAAEGGDSNGLGTRTAVSARSTSSALTASRGPTPNPATTGDDDNPFDESEAGASTPAAGESAFSNINEVPDEEKARVLRRHLMTADERGSKSSTPARRVSPAGSPGGGSIAPSDPPGESSVSAYGSTSRRDDDAFPIPYDAPGMDVTHDLYKWQNDHRPRPGRSASFSHADRSDIVDPTMQHIKEPGGFRRNFVSARAAERGDEAPPMVRNVIDFLYLYGHFAGEDLDEDEDLEDEDEEAAAEQAAAEEGRRRLGSSRGGSPGPGTRAANERSPLLKRSLSHGRQKRQKSTPGQGTATVTQAWLMLLKGFVGTGILFMAKAFYNGGMVFSTVVLLAIAAISLWSFLLLVDTYLKVPMSFGDMGGHLYGKYMRISILTSIAVSQIGFVAGQLPFKVKPEPSNANSAYTIFVAENLQAFVLAVTDCKTFISTRDLIFAQLLLFLPLSMIRNLAKLSFTALVADAFILLGLLYIGGTEISVIAKNGLPPPDVAAFNPKDFPLLIGTAVFAFEGIGLVIPIAESMKEPKKIHGALTGVMIIVATLFTTFGVLGYAAYGSKVQTVVIVNLPQEEHFVQGVQFLYSLAILLSIPLQLFPAVRIMETGLFSRSGKHNPKVKWQKNIFRAGTVIFCSLLSWAGSSELDKFVSLIGAFACIPLCFIYPPMLHLRGCATTRRQKLLDCLLIAFGFIVGVYTTIQTLRSLFAPGGGEAPRLGKCEVPNVG</sequence>
<evidence type="ECO:0000313" key="9">
    <source>
        <dbReference type="EMBL" id="WOO77781.1"/>
    </source>
</evidence>
<feature type="compositionally biased region" description="Pro residues" evidence="6">
    <location>
        <begin position="55"/>
        <end position="64"/>
    </location>
</feature>
<dbReference type="GO" id="GO:0015179">
    <property type="term" value="F:L-amino acid transmembrane transporter activity"/>
    <property type="evidence" value="ECO:0007669"/>
    <property type="project" value="TreeGrafter"/>
</dbReference>
<dbReference type="RefSeq" id="XP_062623813.1">
    <property type="nucleotide sequence ID" value="XM_062767830.1"/>
</dbReference>
<feature type="compositionally biased region" description="Low complexity" evidence="6">
    <location>
        <begin position="94"/>
        <end position="111"/>
    </location>
</feature>
<name>A0AAF0Y4W6_9TREE</name>